<accession>A0A2P6PJ57</accession>
<keyword evidence="1" id="KW-1133">Transmembrane helix</keyword>
<name>A0A2P6PJ57_ROSCH</name>
<dbReference type="Proteomes" id="UP000238479">
    <property type="component" value="Chromosome 6"/>
</dbReference>
<dbReference type="EMBL" id="PDCK01000044">
    <property type="protein sequence ID" value="PRQ21959.1"/>
    <property type="molecule type" value="Genomic_DNA"/>
</dbReference>
<keyword evidence="1" id="KW-0472">Membrane</keyword>
<dbReference type="AlphaFoldDB" id="A0A2P6PJ57"/>
<feature type="transmembrane region" description="Helical" evidence="1">
    <location>
        <begin position="15"/>
        <end position="37"/>
    </location>
</feature>
<comment type="caution">
    <text evidence="2">The sequence shown here is derived from an EMBL/GenBank/DDBJ whole genome shotgun (WGS) entry which is preliminary data.</text>
</comment>
<protein>
    <submittedName>
        <fullName evidence="2">Uncharacterized protein</fullName>
    </submittedName>
</protein>
<proteinExistence type="predicted"/>
<dbReference type="Gramene" id="PRQ21959">
    <property type="protein sequence ID" value="PRQ21959"/>
    <property type="gene ID" value="RchiOBHm_Chr6g0245021"/>
</dbReference>
<evidence type="ECO:0000313" key="2">
    <source>
        <dbReference type="EMBL" id="PRQ21959.1"/>
    </source>
</evidence>
<gene>
    <name evidence="2" type="ORF">RchiOBHm_Chr6g0245021</name>
</gene>
<keyword evidence="3" id="KW-1185">Reference proteome</keyword>
<evidence type="ECO:0000256" key="1">
    <source>
        <dbReference type="SAM" id="Phobius"/>
    </source>
</evidence>
<keyword evidence="1" id="KW-0812">Transmembrane</keyword>
<reference evidence="2 3" key="1">
    <citation type="journal article" date="2018" name="Nat. Genet.">
        <title>The Rosa genome provides new insights in the design of modern roses.</title>
        <authorList>
            <person name="Bendahmane M."/>
        </authorList>
    </citation>
    <scope>NUCLEOTIDE SEQUENCE [LARGE SCALE GENOMIC DNA]</scope>
    <source>
        <strain evidence="3">cv. Old Blush</strain>
    </source>
</reference>
<sequence length="56" mass="6510">MCGFVWTPDCKLQNAIFLSCFVLDLFFDLYFVGFFLIPYIALEGGWIEETCFRVLG</sequence>
<evidence type="ECO:0000313" key="3">
    <source>
        <dbReference type="Proteomes" id="UP000238479"/>
    </source>
</evidence>
<organism evidence="2 3">
    <name type="scientific">Rosa chinensis</name>
    <name type="common">China rose</name>
    <dbReference type="NCBI Taxonomy" id="74649"/>
    <lineage>
        <taxon>Eukaryota</taxon>
        <taxon>Viridiplantae</taxon>
        <taxon>Streptophyta</taxon>
        <taxon>Embryophyta</taxon>
        <taxon>Tracheophyta</taxon>
        <taxon>Spermatophyta</taxon>
        <taxon>Magnoliopsida</taxon>
        <taxon>eudicotyledons</taxon>
        <taxon>Gunneridae</taxon>
        <taxon>Pentapetalae</taxon>
        <taxon>rosids</taxon>
        <taxon>fabids</taxon>
        <taxon>Rosales</taxon>
        <taxon>Rosaceae</taxon>
        <taxon>Rosoideae</taxon>
        <taxon>Rosoideae incertae sedis</taxon>
        <taxon>Rosa</taxon>
    </lineage>
</organism>